<evidence type="ECO:0000313" key="1">
    <source>
        <dbReference type="EMBL" id="OUN89784.1"/>
    </source>
</evidence>
<sequence length="197" mass="22282">MTQREQLEQLIDEGNGYLSCREAAYRGISPQAVSLYAHEMGLVREARGLYRDPASWEDPLHVLQFRYPKLIFSHETALFLLGLSEREPATVTATLATGTGSAALARDGVKVYKVRPDLLELGLGVAETPFGHLVRCYDRERTLVDLLRSRTTVDQQELLAALKGYARSRRRDIPLLMRYARAFSVERLLATYLEVLL</sequence>
<accession>A0A1Y3XW47</accession>
<protein>
    <submittedName>
        <fullName evidence="1">Abortive phage infection protein</fullName>
    </submittedName>
</protein>
<keyword evidence="2" id="KW-1185">Reference proteome</keyword>
<organism evidence="1 2">
    <name type="scientific">[Collinsella] massiliensis</name>
    <dbReference type="NCBI Taxonomy" id="1232426"/>
    <lineage>
        <taxon>Bacteria</taxon>
        <taxon>Bacillati</taxon>
        <taxon>Actinomycetota</taxon>
        <taxon>Coriobacteriia</taxon>
        <taxon>Coriobacteriales</taxon>
        <taxon>Coriobacteriaceae</taxon>
        <taxon>Enorma</taxon>
    </lineage>
</organism>
<name>A0A1Y3XW47_9ACTN</name>
<gene>
    <name evidence="1" type="ORF">B5G02_00045</name>
</gene>
<proteinExistence type="predicted"/>
<reference evidence="2" key="1">
    <citation type="submission" date="2017-04" db="EMBL/GenBank/DDBJ databases">
        <title>Function of individual gut microbiota members based on whole genome sequencing of pure cultures obtained from chicken caecum.</title>
        <authorList>
            <person name="Medvecky M."/>
            <person name="Cejkova D."/>
            <person name="Polansky O."/>
            <person name="Karasova D."/>
            <person name="Kubasova T."/>
            <person name="Cizek A."/>
            <person name="Rychlik I."/>
        </authorList>
    </citation>
    <scope>NUCLEOTIDE SEQUENCE [LARGE SCALE GENOMIC DNA]</scope>
    <source>
        <strain evidence="2">An5</strain>
    </source>
</reference>
<dbReference type="Proteomes" id="UP000195781">
    <property type="component" value="Unassembled WGS sequence"/>
</dbReference>
<comment type="caution">
    <text evidence="1">The sequence shown here is derived from an EMBL/GenBank/DDBJ whole genome shotgun (WGS) entry which is preliminary data.</text>
</comment>
<dbReference type="AlphaFoldDB" id="A0A1Y3XW47"/>
<dbReference type="RefSeq" id="WP_094334684.1">
    <property type="nucleotide sequence ID" value="NZ_NFIE01000001.1"/>
</dbReference>
<dbReference type="EMBL" id="NFIE01000001">
    <property type="protein sequence ID" value="OUN89784.1"/>
    <property type="molecule type" value="Genomic_DNA"/>
</dbReference>
<dbReference type="OrthoDB" id="9801429at2"/>
<evidence type="ECO:0000313" key="2">
    <source>
        <dbReference type="Proteomes" id="UP000195781"/>
    </source>
</evidence>